<keyword evidence="2" id="KW-1185">Reference proteome</keyword>
<organism evidence="1 2">
    <name type="scientific">Nocardioides aurantiacus</name>
    <dbReference type="NCBI Taxonomy" id="86796"/>
    <lineage>
        <taxon>Bacteria</taxon>
        <taxon>Bacillati</taxon>
        <taxon>Actinomycetota</taxon>
        <taxon>Actinomycetes</taxon>
        <taxon>Propionibacteriales</taxon>
        <taxon>Nocardioidaceae</taxon>
        <taxon>Nocardioides</taxon>
    </lineage>
</organism>
<evidence type="ECO:0000313" key="2">
    <source>
        <dbReference type="Proteomes" id="UP000281738"/>
    </source>
</evidence>
<proteinExistence type="predicted"/>
<comment type="caution">
    <text evidence="1">The sequence shown here is derived from an EMBL/GenBank/DDBJ whole genome shotgun (WGS) entry which is preliminary data.</text>
</comment>
<evidence type="ECO:0008006" key="3">
    <source>
        <dbReference type="Google" id="ProtNLM"/>
    </source>
</evidence>
<evidence type="ECO:0000313" key="1">
    <source>
        <dbReference type="EMBL" id="ROR91797.1"/>
    </source>
</evidence>
<accession>A0A3N2CW74</accession>
<dbReference type="Proteomes" id="UP000281738">
    <property type="component" value="Unassembled WGS sequence"/>
</dbReference>
<reference evidence="1 2" key="1">
    <citation type="submission" date="2018-11" db="EMBL/GenBank/DDBJ databases">
        <title>Sequencing the genomes of 1000 actinobacteria strains.</title>
        <authorList>
            <person name="Klenk H.-P."/>
        </authorList>
    </citation>
    <scope>NUCLEOTIDE SEQUENCE [LARGE SCALE GENOMIC DNA]</scope>
    <source>
        <strain evidence="1 2">DSM 12652</strain>
    </source>
</reference>
<gene>
    <name evidence="1" type="ORF">EDD33_2672</name>
</gene>
<dbReference type="RefSeq" id="WP_123391406.1">
    <property type="nucleotide sequence ID" value="NZ_RKHO01000001.1"/>
</dbReference>
<sequence>MTTTNTLHAATAFAGFMRATAGDLPEPRAVHIYGSLHRQAEVNLAFDTLADMREWAQMLGVELTGGDRLTHHGTYHHALRATWPAHDGTPVVFEAVFIETPVAECSSEMEMAAQ</sequence>
<dbReference type="EMBL" id="RKHO01000001">
    <property type="protein sequence ID" value="ROR91797.1"/>
    <property type="molecule type" value="Genomic_DNA"/>
</dbReference>
<protein>
    <recommendedName>
        <fullName evidence="3">SnoaL-like protein</fullName>
    </recommendedName>
</protein>
<name>A0A3N2CW74_9ACTN</name>
<dbReference type="AlphaFoldDB" id="A0A3N2CW74"/>